<dbReference type="Proteomes" id="UP000001312">
    <property type="component" value="Unassembled WGS sequence"/>
</dbReference>
<organism evidence="1 2">
    <name type="scientific">Sclerotinia sclerotiorum (strain ATCC 18683 / 1980 / Ss-1)</name>
    <name type="common">White mold</name>
    <name type="synonym">Whetzelinia sclerotiorum</name>
    <dbReference type="NCBI Taxonomy" id="665079"/>
    <lineage>
        <taxon>Eukaryota</taxon>
        <taxon>Fungi</taxon>
        <taxon>Dikarya</taxon>
        <taxon>Ascomycota</taxon>
        <taxon>Pezizomycotina</taxon>
        <taxon>Leotiomycetes</taxon>
        <taxon>Helotiales</taxon>
        <taxon>Sclerotiniaceae</taxon>
        <taxon>Sclerotinia</taxon>
    </lineage>
</organism>
<sequence length="50" mass="5992">MAAACVGLLVMELYRVFFKDPRLLKIEEMRLMEKSHELLRGRGRRQDKTR</sequence>
<reference evidence="2" key="1">
    <citation type="journal article" date="2011" name="PLoS Genet.">
        <title>Genomic analysis of the necrotrophic fungal pathogens Sclerotinia sclerotiorum and Botrytis cinerea.</title>
        <authorList>
            <person name="Amselem J."/>
            <person name="Cuomo C.A."/>
            <person name="van Kan J.A."/>
            <person name="Viaud M."/>
            <person name="Benito E.P."/>
            <person name="Couloux A."/>
            <person name="Coutinho P.M."/>
            <person name="de Vries R.P."/>
            <person name="Dyer P.S."/>
            <person name="Fillinger S."/>
            <person name="Fournier E."/>
            <person name="Gout L."/>
            <person name="Hahn M."/>
            <person name="Kohn L."/>
            <person name="Lapalu N."/>
            <person name="Plummer K.M."/>
            <person name="Pradier J.M."/>
            <person name="Quevillon E."/>
            <person name="Sharon A."/>
            <person name="Simon A."/>
            <person name="ten Have A."/>
            <person name="Tudzynski B."/>
            <person name="Tudzynski P."/>
            <person name="Wincker P."/>
            <person name="Andrew M."/>
            <person name="Anthouard V."/>
            <person name="Beever R.E."/>
            <person name="Beffa R."/>
            <person name="Benoit I."/>
            <person name="Bouzid O."/>
            <person name="Brault B."/>
            <person name="Chen Z."/>
            <person name="Choquer M."/>
            <person name="Collemare J."/>
            <person name="Cotton P."/>
            <person name="Danchin E.G."/>
            <person name="Da Silva C."/>
            <person name="Gautier A."/>
            <person name="Giraud C."/>
            <person name="Giraud T."/>
            <person name="Gonzalez C."/>
            <person name="Grossetete S."/>
            <person name="Guldener U."/>
            <person name="Henrissat B."/>
            <person name="Howlett B.J."/>
            <person name="Kodira C."/>
            <person name="Kretschmer M."/>
            <person name="Lappartient A."/>
            <person name="Leroch M."/>
            <person name="Levis C."/>
            <person name="Mauceli E."/>
            <person name="Neuveglise C."/>
            <person name="Oeser B."/>
            <person name="Pearson M."/>
            <person name="Poulain J."/>
            <person name="Poussereau N."/>
            <person name="Quesneville H."/>
            <person name="Rascle C."/>
            <person name="Schumacher J."/>
            <person name="Segurens B."/>
            <person name="Sexton A."/>
            <person name="Silva E."/>
            <person name="Sirven C."/>
            <person name="Soanes D.M."/>
            <person name="Talbot N.J."/>
            <person name="Templeton M."/>
            <person name="Yandava C."/>
            <person name="Yarden O."/>
            <person name="Zeng Q."/>
            <person name="Rollins J.A."/>
            <person name="Lebrun M.H."/>
            <person name="Dickman M."/>
        </authorList>
    </citation>
    <scope>NUCLEOTIDE SEQUENCE [LARGE SCALE GENOMIC DNA]</scope>
    <source>
        <strain evidence="2">ATCC 18683 / 1980 / Ss-1</strain>
    </source>
</reference>
<protein>
    <submittedName>
        <fullName evidence="1">Uncharacterized protein</fullName>
    </submittedName>
</protein>
<dbReference type="EMBL" id="CH476629">
    <property type="protein sequence ID" value="EDO04512.1"/>
    <property type="molecule type" value="Genomic_DNA"/>
</dbReference>
<gene>
    <name evidence="1" type="ORF">SS1G_06995</name>
</gene>
<dbReference type="AlphaFoldDB" id="A7ENU6"/>
<proteinExistence type="predicted"/>
<name>A7ENU6_SCLS1</name>
<evidence type="ECO:0000313" key="1">
    <source>
        <dbReference type="EMBL" id="EDO04512.1"/>
    </source>
</evidence>
<dbReference type="HOGENOM" id="CLU_3125945_0_0_1"/>
<keyword evidence="2" id="KW-1185">Reference proteome</keyword>
<accession>A7ENU6</accession>
<dbReference type="KEGG" id="ssl:SS1G_06995"/>
<dbReference type="InParanoid" id="A7ENU6"/>
<dbReference type="GeneID" id="5487700"/>
<dbReference type="RefSeq" id="XP_001591549.1">
    <property type="nucleotide sequence ID" value="XM_001591499.1"/>
</dbReference>
<evidence type="ECO:0000313" key="2">
    <source>
        <dbReference type="Proteomes" id="UP000001312"/>
    </source>
</evidence>